<dbReference type="InterPro" id="IPR037176">
    <property type="entry name" value="Osmotin/thaumatin-like_sf"/>
</dbReference>
<organism evidence="2 3">
    <name type="scientific">Zasmidium cellare ATCC 36951</name>
    <dbReference type="NCBI Taxonomy" id="1080233"/>
    <lineage>
        <taxon>Eukaryota</taxon>
        <taxon>Fungi</taxon>
        <taxon>Dikarya</taxon>
        <taxon>Ascomycota</taxon>
        <taxon>Pezizomycotina</taxon>
        <taxon>Dothideomycetes</taxon>
        <taxon>Dothideomycetidae</taxon>
        <taxon>Mycosphaerellales</taxon>
        <taxon>Mycosphaerellaceae</taxon>
        <taxon>Zasmidium</taxon>
    </lineage>
</organism>
<dbReference type="PANTHER" id="PTHR38165:SF1">
    <property type="entry name" value="GLUCANASE B"/>
    <property type="match status" value="1"/>
</dbReference>
<dbReference type="Pfam" id="PF16483">
    <property type="entry name" value="Glyco_hydro_64"/>
    <property type="match status" value="1"/>
</dbReference>
<dbReference type="Gene3D" id="3.30.920.50">
    <property type="entry name" value="Beta-1,3-glucanase, C-terminal domain"/>
    <property type="match status" value="1"/>
</dbReference>
<dbReference type="GO" id="GO:0016787">
    <property type="term" value="F:hydrolase activity"/>
    <property type="evidence" value="ECO:0007669"/>
    <property type="project" value="UniProtKB-KW"/>
</dbReference>
<dbReference type="InterPro" id="IPR042517">
    <property type="entry name" value="Glyco_hydro_64_N_2"/>
</dbReference>
<proteinExistence type="predicted"/>
<keyword evidence="3" id="KW-1185">Reference proteome</keyword>
<gene>
    <name evidence="2" type="ORF">M409DRAFT_65532</name>
</gene>
<dbReference type="InterPro" id="IPR032477">
    <property type="entry name" value="Glyco_hydro_64"/>
</dbReference>
<protein>
    <submittedName>
        <fullName evidence="2">Glycoside hydrolase family 64 protein</fullName>
    </submittedName>
</protein>
<dbReference type="RefSeq" id="XP_033669541.1">
    <property type="nucleotide sequence ID" value="XM_033816554.1"/>
</dbReference>
<dbReference type="PROSITE" id="PS52006">
    <property type="entry name" value="GH64"/>
    <property type="match status" value="1"/>
</dbReference>
<dbReference type="Proteomes" id="UP000799537">
    <property type="component" value="Unassembled WGS sequence"/>
</dbReference>
<evidence type="ECO:0000313" key="2">
    <source>
        <dbReference type="EMBL" id="KAF2168652.1"/>
    </source>
</evidence>
<dbReference type="GeneID" id="54569826"/>
<keyword evidence="2" id="KW-0378">Hydrolase</keyword>
<dbReference type="Gene3D" id="2.60.110.10">
    <property type="entry name" value="Thaumatin"/>
    <property type="match status" value="1"/>
</dbReference>
<accession>A0A6A6CS52</accession>
<evidence type="ECO:0000259" key="1">
    <source>
        <dbReference type="PROSITE" id="PS52006"/>
    </source>
</evidence>
<reference evidence="2" key="1">
    <citation type="journal article" date="2020" name="Stud. Mycol.">
        <title>101 Dothideomycetes genomes: a test case for predicting lifestyles and emergence of pathogens.</title>
        <authorList>
            <person name="Haridas S."/>
            <person name="Albert R."/>
            <person name="Binder M."/>
            <person name="Bloem J."/>
            <person name="Labutti K."/>
            <person name="Salamov A."/>
            <person name="Andreopoulos B."/>
            <person name="Baker S."/>
            <person name="Barry K."/>
            <person name="Bills G."/>
            <person name="Bluhm B."/>
            <person name="Cannon C."/>
            <person name="Castanera R."/>
            <person name="Culley D."/>
            <person name="Daum C."/>
            <person name="Ezra D."/>
            <person name="Gonzalez J."/>
            <person name="Henrissat B."/>
            <person name="Kuo A."/>
            <person name="Liang C."/>
            <person name="Lipzen A."/>
            <person name="Lutzoni F."/>
            <person name="Magnuson J."/>
            <person name="Mondo S."/>
            <person name="Nolan M."/>
            <person name="Ohm R."/>
            <person name="Pangilinan J."/>
            <person name="Park H.-J."/>
            <person name="Ramirez L."/>
            <person name="Alfaro M."/>
            <person name="Sun H."/>
            <person name="Tritt A."/>
            <person name="Yoshinaga Y."/>
            <person name="Zwiers L.-H."/>
            <person name="Turgeon B."/>
            <person name="Goodwin S."/>
            <person name="Spatafora J."/>
            <person name="Crous P."/>
            <person name="Grigoriev I."/>
        </authorList>
    </citation>
    <scope>NUCLEOTIDE SEQUENCE</scope>
    <source>
        <strain evidence="2">ATCC 36951</strain>
    </source>
</reference>
<sequence>MMAWRRMLLRFHRTCLLPFPSSRCRAFNERAHAGGNLLGRVDGVVSKVYRTSLTGGTKNDLVITHNNTINATTPAGLAFAPDSQPASYLKLALVNYLNSNNVKAYVTGLNANNQLVFLGQNGQFYYPSTSSSAPVPLADADIAIPLGAKGSTTSATIPGYLSASRVWFADGSLKFYVVGTPNGPGLVEPAAVNPNDPNAATNYGFAELTWIQSGGLFADISFVDFVGLPLGIQLTTTDGTAQQQALGLPANAVQSVCSELQSQSQKDGQPWGDTCVYSPSGSLIRVLAPNAYLSQKNTAFSGYFDSYVQQVFQHYSTTPLTINTQAAAGNVQCTANAGSMTITCDGDNRSYSAPSAADIFGCNSGPFAIQGGDNAVHYAVVPRLCAAFNRGTFLLNGGNVQPSLAPSSYYTSSPANFYSEAVHKFEWNGLGYAFSYDDVSPTEQQNVAGVVASGNPGTLTLLVGGYDQA</sequence>
<dbReference type="OrthoDB" id="10058186at2759"/>
<name>A0A6A6CS52_ZASCE</name>
<dbReference type="InterPro" id="IPR037398">
    <property type="entry name" value="Glyco_hydro_64_fam"/>
</dbReference>
<dbReference type="PANTHER" id="PTHR38165">
    <property type="match status" value="1"/>
</dbReference>
<dbReference type="AlphaFoldDB" id="A0A6A6CS52"/>
<evidence type="ECO:0000313" key="3">
    <source>
        <dbReference type="Proteomes" id="UP000799537"/>
    </source>
</evidence>
<feature type="domain" description="GH64" evidence="1">
    <location>
        <begin position="86"/>
        <end position="450"/>
    </location>
</feature>
<dbReference type="EMBL" id="ML993590">
    <property type="protein sequence ID" value="KAF2168652.1"/>
    <property type="molecule type" value="Genomic_DNA"/>
</dbReference>